<comment type="catalytic activity">
    <reaction evidence="9">
        <text>feruloyl-polysaccharide + H2O = ferulate + polysaccharide.</text>
        <dbReference type="EC" id="3.1.1.73"/>
    </reaction>
</comment>
<comment type="caution">
    <text evidence="11">The sequence shown here is derived from an EMBL/GenBank/DDBJ whole genome shotgun (WGS) entry which is preliminary data.</text>
</comment>
<feature type="chain" id="PRO_5046577615" description="feruloyl esterase" evidence="10">
    <location>
        <begin position="19"/>
        <end position="320"/>
    </location>
</feature>
<dbReference type="Gene3D" id="3.40.50.1820">
    <property type="entry name" value="alpha/beta hydrolase"/>
    <property type="match status" value="1"/>
</dbReference>
<dbReference type="InterPro" id="IPR043595">
    <property type="entry name" value="FaeB/C/D"/>
</dbReference>
<dbReference type="PANTHER" id="PTHR38050">
    <property type="match status" value="1"/>
</dbReference>
<dbReference type="PANTHER" id="PTHR38050:SF2">
    <property type="entry name" value="FERULOYL ESTERASE C-RELATED"/>
    <property type="match status" value="1"/>
</dbReference>
<evidence type="ECO:0000256" key="8">
    <source>
        <dbReference type="ARBA" id="ARBA00023326"/>
    </source>
</evidence>
<evidence type="ECO:0000256" key="3">
    <source>
        <dbReference type="ARBA" id="ARBA00022525"/>
    </source>
</evidence>
<keyword evidence="7" id="KW-0119">Carbohydrate metabolism</keyword>
<keyword evidence="3" id="KW-0964">Secreted</keyword>
<keyword evidence="12" id="KW-1185">Reference proteome</keyword>
<evidence type="ECO:0000256" key="7">
    <source>
        <dbReference type="ARBA" id="ARBA00023277"/>
    </source>
</evidence>
<name>A0ABR3VZC3_9PEZI</name>
<organism evidence="11 12">
    <name type="scientific">Phialemonium thermophilum</name>
    <dbReference type="NCBI Taxonomy" id="223376"/>
    <lineage>
        <taxon>Eukaryota</taxon>
        <taxon>Fungi</taxon>
        <taxon>Dikarya</taxon>
        <taxon>Ascomycota</taxon>
        <taxon>Pezizomycotina</taxon>
        <taxon>Sordariomycetes</taxon>
        <taxon>Sordariomycetidae</taxon>
        <taxon>Cephalothecales</taxon>
        <taxon>Cephalothecaceae</taxon>
        <taxon>Phialemonium</taxon>
    </lineage>
</organism>
<keyword evidence="4" id="KW-0858">Xylan degradation</keyword>
<dbReference type="EMBL" id="JAZHXJ010000883">
    <property type="protein sequence ID" value="KAL1849172.1"/>
    <property type="molecule type" value="Genomic_DNA"/>
</dbReference>
<evidence type="ECO:0000313" key="11">
    <source>
        <dbReference type="EMBL" id="KAL1849172.1"/>
    </source>
</evidence>
<sequence length="320" mass="34432">MGLLALIHLLAWLGAATAAPLEPLPSVYTGGDTSGCGLDHLFNGITKYYGIQSSGRARTYSVHAPSNYSKTTQYPLIVGFHGSDSIGLFFEADTRLDEPRYTANKIMVYPDGVDGSWAGASYSAVSVTEDLQFVHDLLADVRRRYCVDSARIYATGMSNGGGFVGTLACNDTVGGEFAAFAPVAGAFYTDAHGTGCTPARSLVPIVEFHGGSDASVLYDGGQGEGGYEPPIPTWLGYWAERNGCQNPPSNESSFDDDVHHLTWTCRGVYGALQHYKVDDMRHQWPSEEINFSQLAAGGWPTHIEASSIIQGFFDSFTRPA</sequence>
<evidence type="ECO:0000313" key="12">
    <source>
        <dbReference type="Proteomes" id="UP001586593"/>
    </source>
</evidence>
<dbReference type="SUPFAM" id="SSF53474">
    <property type="entry name" value="alpha/beta-Hydrolases"/>
    <property type="match status" value="1"/>
</dbReference>
<evidence type="ECO:0000256" key="2">
    <source>
        <dbReference type="ARBA" id="ARBA00013091"/>
    </source>
</evidence>
<keyword evidence="6" id="KW-0378">Hydrolase</keyword>
<evidence type="ECO:0000256" key="10">
    <source>
        <dbReference type="SAM" id="SignalP"/>
    </source>
</evidence>
<evidence type="ECO:0000256" key="5">
    <source>
        <dbReference type="ARBA" id="ARBA00022729"/>
    </source>
</evidence>
<evidence type="ECO:0000256" key="9">
    <source>
        <dbReference type="ARBA" id="ARBA00034075"/>
    </source>
</evidence>
<reference evidence="11 12" key="1">
    <citation type="journal article" date="2024" name="Commun. Biol.">
        <title>Comparative genomic analysis of thermophilic fungi reveals convergent evolutionary adaptations and gene losses.</title>
        <authorList>
            <person name="Steindorff A.S."/>
            <person name="Aguilar-Pontes M.V."/>
            <person name="Robinson A.J."/>
            <person name="Andreopoulos B."/>
            <person name="LaButti K."/>
            <person name="Kuo A."/>
            <person name="Mondo S."/>
            <person name="Riley R."/>
            <person name="Otillar R."/>
            <person name="Haridas S."/>
            <person name="Lipzen A."/>
            <person name="Grimwood J."/>
            <person name="Schmutz J."/>
            <person name="Clum A."/>
            <person name="Reid I.D."/>
            <person name="Moisan M.C."/>
            <person name="Butler G."/>
            <person name="Nguyen T.T.M."/>
            <person name="Dewar K."/>
            <person name="Conant G."/>
            <person name="Drula E."/>
            <person name="Henrissat B."/>
            <person name="Hansel C."/>
            <person name="Singer S."/>
            <person name="Hutchinson M.I."/>
            <person name="de Vries R.P."/>
            <person name="Natvig D.O."/>
            <person name="Powell A.J."/>
            <person name="Tsang A."/>
            <person name="Grigoriev I.V."/>
        </authorList>
    </citation>
    <scope>NUCLEOTIDE SEQUENCE [LARGE SCALE GENOMIC DNA]</scope>
    <source>
        <strain evidence="11 12">ATCC 24622</strain>
    </source>
</reference>
<keyword evidence="5 10" id="KW-0732">Signal</keyword>
<dbReference type="Proteomes" id="UP001586593">
    <property type="component" value="Unassembled WGS sequence"/>
</dbReference>
<accession>A0ABR3VZC3</accession>
<evidence type="ECO:0000256" key="6">
    <source>
        <dbReference type="ARBA" id="ARBA00022801"/>
    </source>
</evidence>
<dbReference type="InterPro" id="IPR029058">
    <property type="entry name" value="AB_hydrolase_fold"/>
</dbReference>
<gene>
    <name evidence="11" type="ORF">VTK73DRAFT_9931</name>
</gene>
<keyword evidence="8" id="KW-0624">Polysaccharide degradation</keyword>
<proteinExistence type="predicted"/>
<evidence type="ECO:0000256" key="1">
    <source>
        <dbReference type="ARBA" id="ARBA00004613"/>
    </source>
</evidence>
<feature type="signal peptide" evidence="10">
    <location>
        <begin position="1"/>
        <end position="18"/>
    </location>
</feature>
<evidence type="ECO:0000256" key="4">
    <source>
        <dbReference type="ARBA" id="ARBA00022651"/>
    </source>
</evidence>
<protein>
    <recommendedName>
        <fullName evidence="2">feruloyl esterase</fullName>
        <ecNumber evidence="2">3.1.1.73</ecNumber>
    </recommendedName>
</protein>
<dbReference type="EC" id="3.1.1.73" evidence="2"/>
<comment type="subcellular location">
    <subcellularLocation>
        <location evidence="1">Secreted</location>
    </subcellularLocation>
</comment>